<protein>
    <recommendedName>
        <fullName evidence="2">YCII-related domain-containing protein</fullName>
    </recommendedName>
</protein>
<dbReference type="InterPro" id="IPR011008">
    <property type="entry name" value="Dimeric_a/b-barrel"/>
</dbReference>
<organism evidence="3">
    <name type="scientific">Variovorax paradoxus</name>
    <dbReference type="NCBI Taxonomy" id="34073"/>
    <lineage>
        <taxon>Bacteria</taxon>
        <taxon>Pseudomonadati</taxon>
        <taxon>Pseudomonadota</taxon>
        <taxon>Betaproteobacteria</taxon>
        <taxon>Burkholderiales</taxon>
        <taxon>Comamonadaceae</taxon>
        <taxon>Variovorax</taxon>
    </lineage>
</organism>
<name>A0A679JLS0_VARPD</name>
<sequence length="126" mass="13900">MLYAILIHGSEAAMAAADPDAEEDLLERETDLREDLQAQGRLGAVLHLMPDAAITVRHAGDLHPQVTTEPFAETREQLMGLYVVDCESAEEATHLAHRLAFDTGIFEIRPVTWYDPGVLPARVPQV</sequence>
<dbReference type="EMBL" id="LR743507">
    <property type="protein sequence ID" value="CAA2107164.1"/>
    <property type="molecule type" value="Genomic_DNA"/>
</dbReference>
<evidence type="ECO:0000313" key="3">
    <source>
        <dbReference type="EMBL" id="CAA2107164.1"/>
    </source>
</evidence>
<dbReference type="PANTHER" id="PTHR35174">
    <property type="entry name" value="BLL7171 PROTEIN-RELATED"/>
    <property type="match status" value="1"/>
</dbReference>
<evidence type="ECO:0000259" key="2">
    <source>
        <dbReference type="Pfam" id="PF03795"/>
    </source>
</evidence>
<dbReference type="Gene3D" id="3.30.70.1060">
    <property type="entry name" value="Dimeric alpha+beta barrel"/>
    <property type="match status" value="1"/>
</dbReference>
<dbReference type="PANTHER" id="PTHR35174:SF3">
    <property type="entry name" value="BLL7171 PROTEIN"/>
    <property type="match status" value="1"/>
</dbReference>
<dbReference type="SUPFAM" id="SSF54909">
    <property type="entry name" value="Dimeric alpha+beta barrel"/>
    <property type="match status" value="1"/>
</dbReference>
<accession>A0A679JLS0</accession>
<comment type="similarity">
    <text evidence="1">Belongs to the YciI family.</text>
</comment>
<evidence type="ECO:0000256" key="1">
    <source>
        <dbReference type="ARBA" id="ARBA00007689"/>
    </source>
</evidence>
<reference evidence="3" key="1">
    <citation type="submission" date="2019-12" db="EMBL/GenBank/DDBJ databases">
        <authorList>
            <person name="Cremers G."/>
        </authorList>
    </citation>
    <scope>NUCLEOTIDE SEQUENCE</scope>
    <source>
        <strain evidence="3">Vvax</strain>
    </source>
</reference>
<dbReference type="AlphaFoldDB" id="A0A679JLS0"/>
<dbReference type="Pfam" id="PF03795">
    <property type="entry name" value="YCII"/>
    <property type="match status" value="1"/>
</dbReference>
<proteinExistence type="inferred from homology"/>
<dbReference type="InterPro" id="IPR005545">
    <property type="entry name" value="YCII"/>
</dbReference>
<gene>
    <name evidence="3" type="ORF">VVAX_04099</name>
</gene>
<dbReference type="RefSeq" id="WP_339091648.1">
    <property type="nucleotide sequence ID" value="NZ_LR743507.1"/>
</dbReference>
<feature type="domain" description="YCII-related" evidence="2">
    <location>
        <begin position="1"/>
        <end position="112"/>
    </location>
</feature>